<evidence type="ECO:0000313" key="10">
    <source>
        <dbReference type="Proteomes" id="UP000182827"/>
    </source>
</evidence>
<keyword evidence="10" id="KW-1185">Reference proteome</keyword>
<dbReference type="PANTHER" id="PTHR10629">
    <property type="entry name" value="CYTOSINE-SPECIFIC METHYLTRANSFERASE"/>
    <property type="match status" value="1"/>
</dbReference>
<comment type="similarity">
    <text evidence="6 7">Belongs to the class I-like SAM-binding methyltransferase superfamily. C5-methyltransferase family.</text>
</comment>
<dbReference type="SUPFAM" id="SSF53335">
    <property type="entry name" value="S-adenosyl-L-methionine-dependent methyltransferases"/>
    <property type="match status" value="1"/>
</dbReference>
<proteinExistence type="inferred from homology"/>
<keyword evidence="1 6" id="KW-0489">Methyltransferase</keyword>
<dbReference type="InterPro" id="IPR031303">
    <property type="entry name" value="C5_meth_CS"/>
</dbReference>
<dbReference type="AlphaFoldDB" id="A0A1I6UUT2"/>
<keyword evidence="2 6" id="KW-0808">Transferase</keyword>
<dbReference type="Gene3D" id="3.40.50.150">
    <property type="entry name" value="Vaccinia Virus protein VP39"/>
    <property type="match status" value="1"/>
</dbReference>
<evidence type="ECO:0000256" key="8">
    <source>
        <dbReference type="RuleBase" id="RU000417"/>
    </source>
</evidence>
<evidence type="ECO:0000313" key="9">
    <source>
        <dbReference type="EMBL" id="SFT05171.1"/>
    </source>
</evidence>
<name>A0A1I6UUT2_9GAMM</name>
<dbReference type="NCBIfam" id="TIGR00675">
    <property type="entry name" value="dcm"/>
    <property type="match status" value="1"/>
</dbReference>
<dbReference type="Gene3D" id="3.90.120.10">
    <property type="entry name" value="DNA Methylase, subunit A, domain 2"/>
    <property type="match status" value="1"/>
</dbReference>
<organism evidence="9 10">
    <name type="scientific">Acinetobacter bohemicus</name>
    <dbReference type="NCBI Taxonomy" id="1435036"/>
    <lineage>
        <taxon>Bacteria</taxon>
        <taxon>Pseudomonadati</taxon>
        <taxon>Pseudomonadota</taxon>
        <taxon>Gammaproteobacteria</taxon>
        <taxon>Moraxellales</taxon>
        <taxon>Moraxellaceae</taxon>
        <taxon>Acinetobacter</taxon>
    </lineage>
</organism>
<dbReference type="GO" id="GO:0003886">
    <property type="term" value="F:DNA (cytosine-5-)-methyltransferase activity"/>
    <property type="evidence" value="ECO:0007669"/>
    <property type="project" value="UniProtKB-EC"/>
</dbReference>
<dbReference type="GO" id="GO:0003677">
    <property type="term" value="F:DNA binding"/>
    <property type="evidence" value="ECO:0007669"/>
    <property type="project" value="TreeGrafter"/>
</dbReference>
<dbReference type="EC" id="2.1.1.37" evidence="8"/>
<dbReference type="Pfam" id="PF00145">
    <property type="entry name" value="DNA_methylase"/>
    <property type="match status" value="2"/>
</dbReference>
<dbReference type="GO" id="GO:0009307">
    <property type="term" value="P:DNA restriction-modification system"/>
    <property type="evidence" value="ECO:0007669"/>
    <property type="project" value="UniProtKB-KW"/>
</dbReference>
<dbReference type="RefSeq" id="WP_074946924.1">
    <property type="nucleotide sequence ID" value="NZ_FOZU01000018.1"/>
</dbReference>
<dbReference type="InterPro" id="IPR050390">
    <property type="entry name" value="C5-Methyltransferase"/>
</dbReference>
<dbReference type="Proteomes" id="UP000182827">
    <property type="component" value="Unassembled WGS sequence"/>
</dbReference>
<dbReference type="PROSITE" id="PS51679">
    <property type="entry name" value="SAM_MT_C5"/>
    <property type="match status" value="1"/>
</dbReference>
<keyword evidence="3 6" id="KW-0949">S-adenosyl-L-methionine</keyword>
<sequence length="418" mass="47869">MSSTLKFLDLFAGAGGLSEGFIRAGFKPIAHVEADASACFTLKTRQAFHWLKNNNSIDLYSKYLKNEITRNELYSAVPISEIDSVINEFIGPDTLDNIFQKVDEQLGKSQLDLIIGGPPCQAYSLIGRARGNMDDDPRNHLYKYYAEFLKRYKPKYFVFENVLGLLTAKDPSDELYFDKMKSLFIEIGYSIEYRVLSANEYGVMQNRKRIILVGKRGHRSKKSFYPEPEQWLPQANVWDLLNDLPQIIAGGGQTTPVEPITKPSEWLKQAQIYSNLPLTWHEARPHSQQDLEIYKHAVNLWNTEKRRLHYDDLPEHLKSHKGRNSFVDRFKVVAGDLAACHTVVAHISKDGHHYIHPDIEQNRSLTPREAARIQSFPDDYYFENVSGKPARTSAFKQIGNAVPVLLAQKIAEKLLKDW</sequence>
<dbReference type="InterPro" id="IPR001525">
    <property type="entry name" value="C5_MeTfrase"/>
</dbReference>
<evidence type="ECO:0000256" key="4">
    <source>
        <dbReference type="ARBA" id="ARBA00022747"/>
    </source>
</evidence>
<feature type="active site" evidence="6">
    <location>
        <position position="120"/>
    </location>
</feature>
<dbReference type="EMBL" id="FOZU01000018">
    <property type="protein sequence ID" value="SFT05171.1"/>
    <property type="molecule type" value="Genomic_DNA"/>
</dbReference>
<dbReference type="PROSITE" id="PS00095">
    <property type="entry name" value="C5_MTASE_2"/>
    <property type="match status" value="1"/>
</dbReference>
<dbReference type="PRINTS" id="PR00105">
    <property type="entry name" value="C5METTRFRASE"/>
</dbReference>
<dbReference type="InterPro" id="IPR018117">
    <property type="entry name" value="C5_DNA_meth_AS"/>
</dbReference>
<evidence type="ECO:0000256" key="7">
    <source>
        <dbReference type="RuleBase" id="RU000416"/>
    </source>
</evidence>
<evidence type="ECO:0000256" key="2">
    <source>
        <dbReference type="ARBA" id="ARBA00022679"/>
    </source>
</evidence>
<comment type="catalytic activity">
    <reaction evidence="5 8">
        <text>a 2'-deoxycytidine in DNA + S-adenosyl-L-methionine = a 5-methyl-2'-deoxycytidine in DNA + S-adenosyl-L-homocysteine + H(+)</text>
        <dbReference type="Rhea" id="RHEA:13681"/>
        <dbReference type="Rhea" id="RHEA-COMP:11369"/>
        <dbReference type="Rhea" id="RHEA-COMP:11370"/>
        <dbReference type="ChEBI" id="CHEBI:15378"/>
        <dbReference type="ChEBI" id="CHEBI:57856"/>
        <dbReference type="ChEBI" id="CHEBI:59789"/>
        <dbReference type="ChEBI" id="CHEBI:85452"/>
        <dbReference type="ChEBI" id="CHEBI:85454"/>
        <dbReference type="EC" id="2.1.1.37"/>
    </reaction>
</comment>
<gene>
    <name evidence="9" type="ORF">SAMN05444586_101869</name>
</gene>
<keyword evidence="4" id="KW-0680">Restriction system</keyword>
<evidence type="ECO:0000256" key="3">
    <source>
        <dbReference type="ARBA" id="ARBA00022691"/>
    </source>
</evidence>
<evidence type="ECO:0000256" key="6">
    <source>
        <dbReference type="PROSITE-ProRule" id="PRU01016"/>
    </source>
</evidence>
<evidence type="ECO:0000256" key="1">
    <source>
        <dbReference type="ARBA" id="ARBA00022603"/>
    </source>
</evidence>
<dbReference type="PANTHER" id="PTHR10629:SF52">
    <property type="entry name" value="DNA (CYTOSINE-5)-METHYLTRANSFERASE 1"/>
    <property type="match status" value="1"/>
</dbReference>
<dbReference type="GO" id="GO:0044027">
    <property type="term" value="P:negative regulation of gene expression via chromosomal CpG island methylation"/>
    <property type="evidence" value="ECO:0007669"/>
    <property type="project" value="TreeGrafter"/>
</dbReference>
<evidence type="ECO:0000256" key="5">
    <source>
        <dbReference type="ARBA" id="ARBA00047422"/>
    </source>
</evidence>
<protein>
    <recommendedName>
        <fullName evidence="8">Cytosine-specific methyltransferase</fullName>
        <ecNumber evidence="8">2.1.1.37</ecNumber>
    </recommendedName>
</protein>
<dbReference type="InterPro" id="IPR029063">
    <property type="entry name" value="SAM-dependent_MTases_sf"/>
</dbReference>
<dbReference type="PROSITE" id="PS00094">
    <property type="entry name" value="C5_MTASE_1"/>
    <property type="match status" value="1"/>
</dbReference>
<dbReference type="GO" id="GO:0032259">
    <property type="term" value="P:methylation"/>
    <property type="evidence" value="ECO:0007669"/>
    <property type="project" value="UniProtKB-KW"/>
</dbReference>
<reference evidence="10" key="1">
    <citation type="submission" date="2016-10" db="EMBL/GenBank/DDBJ databases">
        <authorList>
            <person name="Varghese N."/>
            <person name="Submissions S."/>
        </authorList>
    </citation>
    <scope>NUCLEOTIDE SEQUENCE [LARGE SCALE GENOMIC DNA]</scope>
    <source>
        <strain evidence="10">ANC 5076</strain>
    </source>
</reference>
<accession>A0A1I6UUT2</accession>